<dbReference type="PROSITE" id="PS50405">
    <property type="entry name" value="GST_CTER"/>
    <property type="match status" value="1"/>
</dbReference>
<gene>
    <name evidence="3" type="ORF">F6R98_04660</name>
</gene>
<dbReference type="Proteomes" id="UP000325755">
    <property type="component" value="Chromosome"/>
</dbReference>
<dbReference type="PROSITE" id="PS50404">
    <property type="entry name" value="GST_NTER"/>
    <property type="match status" value="1"/>
</dbReference>
<dbReference type="InterPro" id="IPR004045">
    <property type="entry name" value="Glutathione_S-Trfase_N"/>
</dbReference>
<dbReference type="SFLD" id="SFLDS00019">
    <property type="entry name" value="Glutathione_Transferase_(cytos"/>
    <property type="match status" value="1"/>
</dbReference>
<dbReference type="SFLD" id="SFLDG00358">
    <property type="entry name" value="Main_(cytGST)"/>
    <property type="match status" value="1"/>
</dbReference>
<dbReference type="InterPro" id="IPR010987">
    <property type="entry name" value="Glutathione-S-Trfase_C-like"/>
</dbReference>
<dbReference type="Pfam" id="PF13417">
    <property type="entry name" value="GST_N_3"/>
    <property type="match status" value="1"/>
</dbReference>
<keyword evidence="3" id="KW-0808">Transferase</keyword>
<dbReference type="OrthoDB" id="9797500at2"/>
<dbReference type="GO" id="GO:0016740">
    <property type="term" value="F:transferase activity"/>
    <property type="evidence" value="ECO:0007669"/>
    <property type="project" value="UniProtKB-KW"/>
</dbReference>
<dbReference type="PANTHER" id="PTHR43968">
    <property type="match status" value="1"/>
</dbReference>
<accession>A0A5Q0BJM4</accession>
<dbReference type="Gene3D" id="1.20.1050.10">
    <property type="match status" value="1"/>
</dbReference>
<evidence type="ECO:0000313" key="4">
    <source>
        <dbReference type="Proteomes" id="UP000325755"/>
    </source>
</evidence>
<dbReference type="PANTHER" id="PTHR43968:SF6">
    <property type="entry name" value="GLUTATHIONE S-TRANSFERASE OMEGA"/>
    <property type="match status" value="1"/>
</dbReference>
<dbReference type="Gene3D" id="3.40.30.10">
    <property type="entry name" value="Glutaredoxin"/>
    <property type="match status" value="1"/>
</dbReference>
<proteinExistence type="predicted"/>
<feature type="domain" description="GST C-terminal" evidence="2">
    <location>
        <begin position="121"/>
        <end position="249"/>
    </location>
</feature>
<keyword evidence="4" id="KW-1185">Reference proteome</keyword>
<sequence>MRYAYPPYNRAASSAGVTKRSASANTLFIGGIMAIKFYYLSGSPFGWKVWLALERKRIDYEMVLLSADGGDLKQPGFLAINPRGKVPAISDDGYNLYESSAICEYLDERYADSGAGLWPGNLCDRATGRRMESEVGAYIYPPLRRLVEELLFRREGIPDEAAISSAREALASELNLFAQAAVGDFLLGHEPSLADFALYPMTALLDRLDLRHPQRAFSGLMPEPLKSWSGRVEALSYFQKTVPPHWRAG</sequence>
<dbReference type="AlphaFoldDB" id="A0A5Q0BJM4"/>
<dbReference type="InterPro" id="IPR050983">
    <property type="entry name" value="GST_Omega/HSP26"/>
</dbReference>
<dbReference type="EMBL" id="CP044205">
    <property type="protein sequence ID" value="QFY42006.1"/>
    <property type="molecule type" value="Genomic_DNA"/>
</dbReference>
<evidence type="ECO:0000259" key="2">
    <source>
        <dbReference type="PROSITE" id="PS50405"/>
    </source>
</evidence>
<evidence type="ECO:0000313" key="3">
    <source>
        <dbReference type="EMBL" id="QFY42006.1"/>
    </source>
</evidence>
<dbReference type="InterPro" id="IPR036282">
    <property type="entry name" value="Glutathione-S-Trfase_C_sf"/>
</dbReference>
<dbReference type="KEGG" id="mmob:F6R98_04660"/>
<protein>
    <submittedName>
        <fullName evidence="3">Glutathione S-transferase family protein</fullName>
    </submittedName>
</protein>
<dbReference type="CDD" id="cd00299">
    <property type="entry name" value="GST_C_family"/>
    <property type="match status" value="1"/>
</dbReference>
<dbReference type="CDD" id="cd00570">
    <property type="entry name" value="GST_N_family"/>
    <property type="match status" value="1"/>
</dbReference>
<feature type="domain" description="GST N-terminal" evidence="1">
    <location>
        <begin position="33"/>
        <end position="114"/>
    </location>
</feature>
<dbReference type="FunCoup" id="A0A5Q0BJM4">
    <property type="interactions" value="68"/>
</dbReference>
<dbReference type="InterPro" id="IPR036249">
    <property type="entry name" value="Thioredoxin-like_sf"/>
</dbReference>
<dbReference type="InterPro" id="IPR040079">
    <property type="entry name" value="Glutathione_S-Trfase"/>
</dbReference>
<dbReference type="SUPFAM" id="SSF52833">
    <property type="entry name" value="Thioredoxin-like"/>
    <property type="match status" value="1"/>
</dbReference>
<dbReference type="InParanoid" id="A0A5Q0BJM4"/>
<evidence type="ECO:0000259" key="1">
    <source>
        <dbReference type="PROSITE" id="PS50404"/>
    </source>
</evidence>
<organism evidence="3 4">
    <name type="scientific">Candidatus Methylospira mobilis</name>
    <dbReference type="NCBI Taxonomy" id="1808979"/>
    <lineage>
        <taxon>Bacteria</taxon>
        <taxon>Pseudomonadati</taxon>
        <taxon>Pseudomonadota</taxon>
        <taxon>Gammaproteobacteria</taxon>
        <taxon>Methylococcales</taxon>
        <taxon>Methylococcaceae</taxon>
        <taxon>Candidatus Methylospira</taxon>
    </lineage>
</organism>
<name>A0A5Q0BJM4_9GAMM</name>
<dbReference type="GO" id="GO:0005737">
    <property type="term" value="C:cytoplasm"/>
    <property type="evidence" value="ECO:0007669"/>
    <property type="project" value="TreeGrafter"/>
</dbReference>
<reference evidence="3 4" key="1">
    <citation type="submission" date="2019-09" db="EMBL/GenBank/DDBJ databases">
        <title>Ecophysiology of the spiral-shaped methanotroph Methylospira mobilis as revealed by the complete genome sequence.</title>
        <authorList>
            <person name="Oshkin I.Y."/>
            <person name="Dedysh S.N."/>
            <person name="Miroshnikov K."/>
            <person name="Danilova O.V."/>
            <person name="Hakobyan A."/>
            <person name="Liesack W."/>
        </authorList>
    </citation>
    <scope>NUCLEOTIDE SEQUENCE [LARGE SCALE GENOMIC DNA]</scope>
    <source>
        <strain evidence="3 4">Shm1</strain>
    </source>
</reference>
<dbReference type="SUPFAM" id="SSF47616">
    <property type="entry name" value="GST C-terminal domain-like"/>
    <property type="match status" value="1"/>
</dbReference>